<comment type="caution">
    <text evidence="2">The sequence shown here is derived from an EMBL/GenBank/DDBJ whole genome shotgun (WGS) entry which is preliminary data.</text>
</comment>
<dbReference type="AlphaFoldDB" id="A0A9D4LE13"/>
<feature type="compositionally biased region" description="Basic and acidic residues" evidence="1">
    <location>
        <begin position="1"/>
        <end position="16"/>
    </location>
</feature>
<protein>
    <submittedName>
        <fullName evidence="2">Uncharacterized protein</fullName>
    </submittedName>
</protein>
<name>A0A9D4LE13_DREPO</name>
<keyword evidence="3" id="KW-1185">Reference proteome</keyword>
<feature type="region of interest" description="Disordered" evidence="1">
    <location>
        <begin position="1"/>
        <end position="31"/>
    </location>
</feature>
<dbReference type="EMBL" id="JAIWYP010000003">
    <property type="protein sequence ID" value="KAH3855281.1"/>
    <property type="molecule type" value="Genomic_DNA"/>
</dbReference>
<proteinExistence type="predicted"/>
<evidence type="ECO:0000256" key="1">
    <source>
        <dbReference type="SAM" id="MobiDB-lite"/>
    </source>
</evidence>
<reference evidence="2" key="1">
    <citation type="journal article" date="2019" name="bioRxiv">
        <title>The Genome of the Zebra Mussel, Dreissena polymorpha: A Resource for Invasive Species Research.</title>
        <authorList>
            <person name="McCartney M.A."/>
            <person name="Auch B."/>
            <person name="Kono T."/>
            <person name="Mallez S."/>
            <person name="Zhang Y."/>
            <person name="Obille A."/>
            <person name="Becker A."/>
            <person name="Abrahante J.E."/>
            <person name="Garbe J."/>
            <person name="Badalamenti J.P."/>
            <person name="Herman A."/>
            <person name="Mangelson H."/>
            <person name="Liachko I."/>
            <person name="Sullivan S."/>
            <person name="Sone E.D."/>
            <person name="Koren S."/>
            <person name="Silverstein K.A.T."/>
            <person name="Beckman K.B."/>
            <person name="Gohl D.M."/>
        </authorList>
    </citation>
    <scope>NUCLEOTIDE SEQUENCE</scope>
    <source>
        <strain evidence="2">Duluth1</strain>
        <tissue evidence="2">Whole animal</tissue>
    </source>
</reference>
<evidence type="ECO:0000313" key="2">
    <source>
        <dbReference type="EMBL" id="KAH3855281.1"/>
    </source>
</evidence>
<reference evidence="2" key="2">
    <citation type="submission" date="2020-11" db="EMBL/GenBank/DDBJ databases">
        <authorList>
            <person name="McCartney M.A."/>
            <person name="Auch B."/>
            <person name="Kono T."/>
            <person name="Mallez S."/>
            <person name="Becker A."/>
            <person name="Gohl D.M."/>
            <person name="Silverstein K.A.T."/>
            <person name="Koren S."/>
            <person name="Bechman K.B."/>
            <person name="Herman A."/>
            <person name="Abrahante J.E."/>
            <person name="Garbe J."/>
        </authorList>
    </citation>
    <scope>NUCLEOTIDE SEQUENCE</scope>
    <source>
        <strain evidence="2">Duluth1</strain>
        <tissue evidence="2">Whole animal</tissue>
    </source>
</reference>
<gene>
    <name evidence="2" type="ORF">DPMN_097846</name>
</gene>
<dbReference type="Proteomes" id="UP000828390">
    <property type="component" value="Unassembled WGS sequence"/>
</dbReference>
<accession>A0A9D4LE13</accession>
<evidence type="ECO:0000313" key="3">
    <source>
        <dbReference type="Proteomes" id="UP000828390"/>
    </source>
</evidence>
<organism evidence="2 3">
    <name type="scientific">Dreissena polymorpha</name>
    <name type="common">Zebra mussel</name>
    <name type="synonym">Mytilus polymorpha</name>
    <dbReference type="NCBI Taxonomy" id="45954"/>
    <lineage>
        <taxon>Eukaryota</taxon>
        <taxon>Metazoa</taxon>
        <taxon>Spiralia</taxon>
        <taxon>Lophotrochozoa</taxon>
        <taxon>Mollusca</taxon>
        <taxon>Bivalvia</taxon>
        <taxon>Autobranchia</taxon>
        <taxon>Heteroconchia</taxon>
        <taxon>Euheterodonta</taxon>
        <taxon>Imparidentia</taxon>
        <taxon>Neoheterodontei</taxon>
        <taxon>Myida</taxon>
        <taxon>Dreissenoidea</taxon>
        <taxon>Dreissenidae</taxon>
        <taxon>Dreissena</taxon>
    </lineage>
</organism>
<sequence length="92" mass="10401">MNPDTKVPDGRTDGRTTPKQYPSAFGGDNKPVERYSEGSFQLLANKPLERHSGGPFQLLTYKQVERYRERPFPTLYLYTSGATKRGSFPTPC</sequence>